<comment type="subcellular location">
    <subcellularLocation>
        <location evidence="1">Mitochondrion outer membrane</location>
        <topology evidence="1">Single-pass membrane protein</topology>
    </subcellularLocation>
</comment>
<dbReference type="GO" id="GO:0005741">
    <property type="term" value="C:mitochondrial outer membrane"/>
    <property type="evidence" value="ECO:0007669"/>
    <property type="project" value="UniProtKB-SubCell"/>
</dbReference>
<evidence type="ECO:0000256" key="8">
    <source>
        <dbReference type="ARBA" id="ARBA00023010"/>
    </source>
</evidence>
<evidence type="ECO:0000256" key="4">
    <source>
        <dbReference type="ARBA" id="ARBA00022692"/>
    </source>
</evidence>
<dbReference type="PIRSF" id="PIRSF038151">
    <property type="entry name" value="TOM9-2_plant"/>
    <property type="match status" value="1"/>
</dbReference>
<keyword evidence="4 12" id="KW-0812">Transmembrane</keyword>
<reference evidence="13 14" key="1">
    <citation type="submission" date="2024-01" db="EMBL/GenBank/DDBJ databases">
        <title>The complete chloroplast genome sequence of Lithospermum erythrorhizon: insights into the phylogenetic relationship among Boraginaceae species and the maternal lineages of purple gromwells.</title>
        <authorList>
            <person name="Okada T."/>
            <person name="Watanabe K."/>
        </authorList>
    </citation>
    <scope>NUCLEOTIDE SEQUENCE [LARGE SCALE GENOMIC DNA]</scope>
</reference>
<dbReference type="Proteomes" id="UP001454036">
    <property type="component" value="Unassembled WGS sequence"/>
</dbReference>
<feature type="transmembrane region" description="Helical" evidence="12">
    <location>
        <begin position="51"/>
        <end position="70"/>
    </location>
</feature>
<evidence type="ECO:0000256" key="3">
    <source>
        <dbReference type="ARBA" id="ARBA00022448"/>
    </source>
</evidence>
<evidence type="ECO:0000256" key="10">
    <source>
        <dbReference type="ARBA" id="ARBA00023136"/>
    </source>
</evidence>
<evidence type="ECO:0000256" key="7">
    <source>
        <dbReference type="ARBA" id="ARBA00022989"/>
    </source>
</evidence>
<keyword evidence="9" id="KW-0496">Mitochondrion</keyword>
<keyword evidence="10 12" id="KW-0472">Membrane</keyword>
<evidence type="ECO:0000313" key="14">
    <source>
        <dbReference type="Proteomes" id="UP001454036"/>
    </source>
</evidence>
<gene>
    <name evidence="13" type="ORF">LIER_37446</name>
</gene>
<evidence type="ECO:0000256" key="2">
    <source>
        <dbReference type="ARBA" id="ARBA00009874"/>
    </source>
</evidence>
<name>A0AAV3PQL7_LITER</name>
<comment type="caution">
    <text evidence="13">The sequence shown here is derived from an EMBL/GenBank/DDBJ whole genome shotgun (WGS) entry which is preliminary data.</text>
</comment>
<proteinExistence type="inferred from homology"/>
<dbReference type="AlphaFoldDB" id="A0AAV3PQL7"/>
<dbReference type="CDD" id="cd22884">
    <property type="entry name" value="TOM22"/>
    <property type="match status" value="1"/>
</dbReference>
<dbReference type="PANTHER" id="PTHR46867">
    <property type="entry name" value="MITOCHONDRIAL IMPORT RECEPTOR SUBUNIT TOM9-2"/>
    <property type="match status" value="1"/>
</dbReference>
<keyword evidence="7 12" id="KW-1133">Transmembrane helix</keyword>
<evidence type="ECO:0000256" key="1">
    <source>
        <dbReference type="ARBA" id="ARBA00004572"/>
    </source>
</evidence>
<evidence type="ECO:0000256" key="11">
    <source>
        <dbReference type="ARBA" id="ARBA00023170"/>
    </source>
</evidence>
<keyword evidence="6" id="KW-0653">Protein transport</keyword>
<dbReference type="GO" id="GO:0006886">
    <property type="term" value="P:intracellular protein transport"/>
    <property type="evidence" value="ECO:0007669"/>
    <property type="project" value="InterPro"/>
</dbReference>
<dbReference type="PANTHER" id="PTHR46867:SF4">
    <property type="entry name" value="MITOCHONDRIAL IMPORT RECEPTOR SUBUNIT TOM9-2"/>
    <property type="match status" value="1"/>
</dbReference>
<keyword evidence="14" id="KW-1185">Reference proteome</keyword>
<comment type="similarity">
    <text evidence="2">Belongs to the Tom22 family.</text>
</comment>
<organism evidence="13 14">
    <name type="scientific">Lithospermum erythrorhizon</name>
    <name type="common">Purple gromwell</name>
    <name type="synonym">Lithospermum officinale var. erythrorhizon</name>
    <dbReference type="NCBI Taxonomy" id="34254"/>
    <lineage>
        <taxon>Eukaryota</taxon>
        <taxon>Viridiplantae</taxon>
        <taxon>Streptophyta</taxon>
        <taxon>Embryophyta</taxon>
        <taxon>Tracheophyta</taxon>
        <taxon>Spermatophyta</taxon>
        <taxon>Magnoliopsida</taxon>
        <taxon>eudicotyledons</taxon>
        <taxon>Gunneridae</taxon>
        <taxon>Pentapetalae</taxon>
        <taxon>asterids</taxon>
        <taxon>lamiids</taxon>
        <taxon>Boraginales</taxon>
        <taxon>Boraginaceae</taxon>
        <taxon>Boraginoideae</taxon>
        <taxon>Lithospermeae</taxon>
        <taxon>Lithospermum</taxon>
    </lineage>
</organism>
<dbReference type="EMBL" id="BAABME010018007">
    <property type="protein sequence ID" value="GAA0152217.1"/>
    <property type="molecule type" value="Genomic_DNA"/>
</dbReference>
<keyword evidence="5" id="KW-1000">Mitochondrion outer membrane</keyword>
<accession>A0AAV3PQL7</accession>
<evidence type="ECO:0000256" key="5">
    <source>
        <dbReference type="ARBA" id="ARBA00022787"/>
    </source>
</evidence>
<evidence type="ECO:0000256" key="9">
    <source>
        <dbReference type="ARBA" id="ARBA00023128"/>
    </source>
</evidence>
<evidence type="ECO:0000313" key="13">
    <source>
        <dbReference type="EMBL" id="GAA0152217.1"/>
    </source>
</evidence>
<keyword evidence="3" id="KW-0813">Transport</keyword>
<sequence length="98" mass="10444">MASRKRVKPNRGGGGGVLATVSNSTVVKKGKQVANDSVYVATRLMKSTGKAAWIAATTFLVLGLPLLIAMDREQQLNELDLQHQSLLGTPTTTIAQPR</sequence>
<dbReference type="InterPro" id="IPR005683">
    <property type="entry name" value="Tom22"/>
</dbReference>
<dbReference type="InterPro" id="IPR017411">
    <property type="entry name" value="Tom22_pln"/>
</dbReference>
<protein>
    <submittedName>
        <fullName evidence="13">Primary active transporter</fullName>
    </submittedName>
</protein>
<keyword evidence="8" id="KW-0811">Translocation</keyword>
<evidence type="ECO:0000256" key="6">
    <source>
        <dbReference type="ARBA" id="ARBA00022927"/>
    </source>
</evidence>
<evidence type="ECO:0000256" key="12">
    <source>
        <dbReference type="SAM" id="Phobius"/>
    </source>
</evidence>
<keyword evidence="11" id="KW-0675">Receptor</keyword>
<dbReference type="Pfam" id="PF04281">
    <property type="entry name" value="Tom22"/>
    <property type="match status" value="1"/>
</dbReference>